<evidence type="ECO:0000259" key="2">
    <source>
        <dbReference type="Pfam" id="PF13649"/>
    </source>
</evidence>
<feature type="compositionally biased region" description="Acidic residues" evidence="1">
    <location>
        <begin position="417"/>
        <end position="438"/>
    </location>
</feature>
<sequence length="646" mass="72245">MNGSFFEGGIFPTWSLPPHIARNYVGPKPTARPTTGASASSSKTADSLNSQLPSASHARSVRFPVAPEGHLFDRNTIQSLYSLPPAGLRFDRLDKHHAIHVRNIDGLYYPKDLVRHVLRPEPGNVKRVLDLAATSSYLAGGGGGNWAIDMALEFPHVEVICIDRQPHSSKQAPRNCQFQVIDYLEEMPGFHGRFDVVHARTIGNGVGILEYPNLIEEIGRCLKPGGVTLLCDGDFQLLDHNLEPQEMALDDEQNDPPMYSWLARLFFETYNTFKTAGSAMDAGIMLERWLKDCEAFENVQGAKVHTPIGPWKTSPNPQEHAKLQYTGALMRENLIEYAHALIPVLLKEGPNQYTLGQTKEWVRNAQHELETLSVRMHVRYHYAWAVKRYGYVDPPWHEPYEPSVVDHPQYIYVDPEEEGDEDFDSEEDEEDPQYDDGPQEGHDEEQVPAAAPPKRFRSTSRSPPRRYITLGGNGESDKGDAESDLNDEEDSSLAEDRRRHSPRRRLSPPHETGHNLEPRLPPPPPAVPLSSPGSSLSTSTTMPHSNNYEYINPYPHLKFTPTADWRPDPEAVVRARLDGMRVNGHSTDRGKDRAERLENLDWRNGGGSTTTEKKKRKAMAPLAKAGERGLYAPRPGEPGVSAGGGR</sequence>
<dbReference type="AlphaFoldDB" id="A0A0C3QGZ2"/>
<protein>
    <recommendedName>
        <fullName evidence="2">Methyltransferase domain-containing protein</fullName>
    </recommendedName>
</protein>
<name>A0A0C3QGZ2_9AGAM</name>
<feature type="domain" description="Methyltransferase" evidence="2">
    <location>
        <begin position="140"/>
        <end position="226"/>
    </location>
</feature>
<evidence type="ECO:0000313" key="3">
    <source>
        <dbReference type="EMBL" id="KIO31010.1"/>
    </source>
</evidence>
<dbReference type="STRING" id="1051891.A0A0C3QGZ2"/>
<evidence type="ECO:0000256" key="1">
    <source>
        <dbReference type="SAM" id="MobiDB-lite"/>
    </source>
</evidence>
<accession>A0A0C3QGZ2</accession>
<evidence type="ECO:0000313" key="4">
    <source>
        <dbReference type="Proteomes" id="UP000054248"/>
    </source>
</evidence>
<gene>
    <name evidence="3" type="ORF">M407DRAFT_19892</name>
</gene>
<dbReference type="Pfam" id="PF13649">
    <property type="entry name" value="Methyltransf_25"/>
    <property type="match status" value="1"/>
</dbReference>
<feature type="compositionally biased region" description="Low complexity" evidence="1">
    <location>
        <begin position="34"/>
        <end position="50"/>
    </location>
</feature>
<dbReference type="CDD" id="cd02440">
    <property type="entry name" value="AdoMet_MTases"/>
    <property type="match status" value="1"/>
</dbReference>
<feature type="region of interest" description="Disordered" evidence="1">
    <location>
        <begin position="25"/>
        <end position="55"/>
    </location>
</feature>
<feature type="compositionally biased region" description="Low complexity" evidence="1">
    <location>
        <begin position="528"/>
        <end position="543"/>
    </location>
</feature>
<dbReference type="HOGENOM" id="CLU_424010_0_0_1"/>
<dbReference type="Proteomes" id="UP000054248">
    <property type="component" value="Unassembled WGS sequence"/>
</dbReference>
<dbReference type="InterPro" id="IPR029063">
    <property type="entry name" value="SAM-dependent_MTases_sf"/>
</dbReference>
<organism evidence="3 4">
    <name type="scientific">Tulasnella calospora MUT 4182</name>
    <dbReference type="NCBI Taxonomy" id="1051891"/>
    <lineage>
        <taxon>Eukaryota</taxon>
        <taxon>Fungi</taxon>
        <taxon>Dikarya</taxon>
        <taxon>Basidiomycota</taxon>
        <taxon>Agaricomycotina</taxon>
        <taxon>Agaricomycetes</taxon>
        <taxon>Cantharellales</taxon>
        <taxon>Tulasnellaceae</taxon>
        <taxon>Tulasnella</taxon>
    </lineage>
</organism>
<reference evidence="4" key="2">
    <citation type="submission" date="2015-01" db="EMBL/GenBank/DDBJ databases">
        <title>Evolutionary Origins and Diversification of the Mycorrhizal Mutualists.</title>
        <authorList>
            <consortium name="DOE Joint Genome Institute"/>
            <consortium name="Mycorrhizal Genomics Consortium"/>
            <person name="Kohler A."/>
            <person name="Kuo A."/>
            <person name="Nagy L.G."/>
            <person name="Floudas D."/>
            <person name="Copeland A."/>
            <person name="Barry K.W."/>
            <person name="Cichocki N."/>
            <person name="Veneault-Fourrey C."/>
            <person name="LaButti K."/>
            <person name="Lindquist E.A."/>
            <person name="Lipzen A."/>
            <person name="Lundell T."/>
            <person name="Morin E."/>
            <person name="Murat C."/>
            <person name="Riley R."/>
            <person name="Ohm R."/>
            <person name="Sun H."/>
            <person name="Tunlid A."/>
            <person name="Henrissat B."/>
            <person name="Grigoriev I.V."/>
            <person name="Hibbett D.S."/>
            <person name="Martin F."/>
        </authorList>
    </citation>
    <scope>NUCLEOTIDE SEQUENCE [LARGE SCALE GENOMIC DNA]</scope>
    <source>
        <strain evidence="4">MUT 4182</strain>
    </source>
</reference>
<feature type="compositionally biased region" description="Basic and acidic residues" evidence="1">
    <location>
        <begin position="565"/>
        <end position="579"/>
    </location>
</feature>
<dbReference type="PANTHER" id="PTHR43591">
    <property type="entry name" value="METHYLTRANSFERASE"/>
    <property type="match status" value="1"/>
</dbReference>
<dbReference type="GO" id="GO:0008168">
    <property type="term" value="F:methyltransferase activity"/>
    <property type="evidence" value="ECO:0007669"/>
    <property type="project" value="TreeGrafter"/>
</dbReference>
<dbReference type="SUPFAM" id="SSF53335">
    <property type="entry name" value="S-adenosyl-L-methionine-dependent methyltransferases"/>
    <property type="match status" value="1"/>
</dbReference>
<dbReference type="PANTHER" id="PTHR43591:SF24">
    <property type="entry name" value="2-METHOXY-6-POLYPRENYL-1,4-BENZOQUINOL METHYLASE, MITOCHONDRIAL"/>
    <property type="match status" value="1"/>
</dbReference>
<dbReference type="EMBL" id="KN822966">
    <property type="protein sequence ID" value="KIO31010.1"/>
    <property type="molecule type" value="Genomic_DNA"/>
</dbReference>
<proteinExistence type="predicted"/>
<feature type="region of interest" description="Disordered" evidence="1">
    <location>
        <begin position="417"/>
        <end position="646"/>
    </location>
</feature>
<reference evidence="3 4" key="1">
    <citation type="submission" date="2014-04" db="EMBL/GenBank/DDBJ databases">
        <authorList>
            <consortium name="DOE Joint Genome Institute"/>
            <person name="Kuo A."/>
            <person name="Girlanda M."/>
            <person name="Perotto S."/>
            <person name="Kohler A."/>
            <person name="Nagy L.G."/>
            <person name="Floudas D."/>
            <person name="Copeland A."/>
            <person name="Barry K.W."/>
            <person name="Cichocki N."/>
            <person name="Veneault-Fourrey C."/>
            <person name="LaButti K."/>
            <person name="Lindquist E.A."/>
            <person name="Lipzen A."/>
            <person name="Lundell T."/>
            <person name="Morin E."/>
            <person name="Murat C."/>
            <person name="Sun H."/>
            <person name="Tunlid A."/>
            <person name="Henrissat B."/>
            <person name="Grigoriev I.V."/>
            <person name="Hibbett D.S."/>
            <person name="Martin F."/>
            <person name="Nordberg H.P."/>
            <person name="Cantor M.N."/>
            <person name="Hua S.X."/>
        </authorList>
    </citation>
    <scope>NUCLEOTIDE SEQUENCE [LARGE SCALE GENOMIC DNA]</scope>
    <source>
        <strain evidence="3 4">MUT 4182</strain>
    </source>
</reference>
<keyword evidence="4" id="KW-1185">Reference proteome</keyword>
<dbReference type="OrthoDB" id="3228182at2759"/>
<feature type="compositionally biased region" description="Basic and acidic residues" evidence="1">
    <location>
        <begin position="586"/>
        <end position="601"/>
    </location>
</feature>
<dbReference type="InterPro" id="IPR041698">
    <property type="entry name" value="Methyltransf_25"/>
</dbReference>
<dbReference type="Gene3D" id="3.40.50.150">
    <property type="entry name" value="Vaccinia Virus protein VP39"/>
    <property type="match status" value="1"/>
</dbReference>
<feature type="compositionally biased region" description="Acidic residues" evidence="1">
    <location>
        <begin position="482"/>
        <end position="493"/>
    </location>
</feature>